<evidence type="ECO:0000313" key="2">
    <source>
        <dbReference type="EMBL" id="KAK5702812.1"/>
    </source>
</evidence>
<proteinExistence type="predicted"/>
<evidence type="ECO:0000313" key="3">
    <source>
        <dbReference type="Proteomes" id="UP001310594"/>
    </source>
</evidence>
<feature type="compositionally biased region" description="Acidic residues" evidence="1">
    <location>
        <begin position="94"/>
        <end position="122"/>
    </location>
</feature>
<name>A0AAN7ZPC4_9PEZI</name>
<comment type="caution">
    <text evidence="2">The sequence shown here is derived from an EMBL/GenBank/DDBJ whole genome shotgun (WGS) entry which is preliminary data.</text>
</comment>
<evidence type="ECO:0000256" key="1">
    <source>
        <dbReference type="SAM" id="MobiDB-lite"/>
    </source>
</evidence>
<feature type="region of interest" description="Disordered" evidence="1">
    <location>
        <begin position="87"/>
        <end position="142"/>
    </location>
</feature>
<dbReference type="EMBL" id="JAVRQU010000005">
    <property type="protein sequence ID" value="KAK5702812.1"/>
    <property type="molecule type" value="Genomic_DNA"/>
</dbReference>
<feature type="compositionally biased region" description="Acidic residues" evidence="1">
    <location>
        <begin position="132"/>
        <end position="142"/>
    </location>
</feature>
<sequence length="142" mass="16358">MSDPDYAIVEYKLIRTLDSRSYDVMDVRLGGALLKECICWVRGAVRTTRDTDNFELQLSEFTWKLEHKVKEFWLARRRESRVCLKCGLPRWGPDIEDNDDEHEDEPTDEAEGEGEQEDEEMDEAGREAGDTGGDEEDSPVVI</sequence>
<gene>
    <name evidence="2" type="ORF">LTR97_003758</name>
</gene>
<organism evidence="2 3">
    <name type="scientific">Elasticomyces elasticus</name>
    <dbReference type="NCBI Taxonomy" id="574655"/>
    <lineage>
        <taxon>Eukaryota</taxon>
        <taxon>Fungi</taxon>
        <taxon>Dikarya</taxon>
        <taxon>Ascomycota</taxon>
        <taxon>Pezizomycotina</taxon>
        <taxon>Dothideomycetes</taxon>
        <taxon>Dothideomycetidae</taxon>
        <taxon>Mycosphaerellales</taxon>
        <taxon>Teratosphaeriaceae</taxon>
        <taxon>Elasticomyces</taxon>
    </lineage>
</organism>
<dbReference type="AlphaFoldDB" id="A0AAN7ZPC4"/>
<reference evidence="2" key="1">
    <citation type="submission" date="2023-08" db="EMBL/GenBank/DDBJ databases">
        <title>Black Yeasts Isolated from many extreme environments.</title>
        <authorList>
            <person name="Coleine C."/>
            <person name="Stajich J.E."/>
            <person name="Selbmann L."/>
        </authorList>
    </citation>
    <scope>NUCLEOTIDE SEQUENCE</scope>
    <source>
        <strain evidence="2">CCFEE 5810</strain>
    </source>
</reference>
<protein>
    <submittedName>
        <fullName evidence="2">Uncharacterized protein</fullName>
    </submittedName>
</protein>
<dbReference type="Proteomes" id="UP001310594">
    <property type="component" value="Unassembled WGS sequence"/>
</dbReference>
<accession>A0AAN7ZPC4</accession>